<dbReference type="GO" id="GO:0016787">
    <property type="term" value="F:hydrolase activity"/>
    <property type="evidence" value="ECO:0007669"/>
    <property type="project" value="UniProtKB-KW"/>
</dbReference>
<comment type="caution">
    <text evidence="1">The sequence shown here is derived from an EMBL/GenBank/DDBJ whole genome shotgun (WGS) entry which is preliminary data.</text>
</comment>
<dbReference type="AlphaFoldDB" id="A0A412ZE89"/>
<dbReference type="SUPFAM" id="SSF56300">
    <property type="entry name" value="Metallo-dependent phosphatases"/>
    <property type="match status" value="1"/>
</dbReference>
<accession>A0A412ZE89</accession>
<proteinExistence type="predicted"/>
<name>A0A412ZE89_9FIRM</name>
<dbReference type="EMBL" id="QRZM01000001">
    <property type="protein sequence ID" value="RGV78513.1"/>
    <property type="molecule type" value="Genomic_DNA"/>
</dbReference>
<dbReference type="InterPro" id="IPR029052">
    <property type="entry name" value="Metallo-depent_PP-like"/>
</dbReference>
<gene>
    <name evidence="1" type="ORF">DWW02_01890</name>
</gene>
<reference evidence="1 2" key="1">
    <citation type="submission" date="2018-08" db="EMBL/GenBank/DDBJ databases">
        <title>A genome reference for cultivated species of the human gut microbiota.</title>
        <authorList>
            <person name="Zou Y."/>
            <person name="Xue W."/>
            <person name="Luo G."/>
        </authorList>
    </citation>
    <scope>NUCLEOTIDE SEQUENCE [LARGE SCALE GENOMIC DNA]</scope>
    <source>
        <strain evidence="1 2">AF14-18</strain>
    </source>
</reference>
<dbReference type="RefSeq" id="WP_118017300.1">
    <property type="nucleotide sequence ID" value="NZ_CAUHGS010000006.1"/>
</dbReference>
<evidence type="ECO:0000313" key="1">
    <source>
        <dbReference type="EMBL" id="RGV78513.1"/>
    </source>
</evidence>
<sequence length="180" mass="21442">MNFYISDLHFGHRAVLDFDQRPFFDVQEMDRVLIYSWNNRVTKNDQVYILGDFAFKNEEPFSWYLKQLAGQKHLIVGNHDKKLLKDEEAMGYFVSVDYQLAVTDNQKHLILSHFPFAEWDGFYRDVYHIYGHIHNKRNDAFQHMRKYETALNAGCMINNYCPVSFKELIKNNQIFKEGGD</sequence>
<dbReference type="Proteomes" id="UP000284543">
    <property type="component" value="Unassembled WGS sequence"/>
</dbReference>
<dbReference type="Gene3D" id="3.60.21.10">
    <property type="match status" value="1"/>
</dbReference>
<organism evidence="1 2">
    <name type="scientific">Enterocloster bolteae</name>
    <dbReference type="NCBI Taxonomy" id="208479"/>
    <lineage>
        <taxon>Bacteria</taxon>
        <taxon>Bacillati</taxon>
        <taxon>Bacillota</taxon>
        <taxon>Clostridia</taxon>
        <taxon>Lachnospirales</taxon>
        <taxon>Lachnospiraceae</taxon>
        <taxon>Enterocloster</taxon>
    </lineage>
</organism>
<protein>
    <submittedName>
        <fullName evidence="1">Hydrolase</fullName>
    </submittedName>
</protein>
<evidence type="ECO:0000313" key="2">
    <source>
        <dbReference type="Proteomes" id="UP000284543"/>
    </source>
</evidence>
<keyword evidence="1" id="KW-0378">Hydrolase</keyword>